<proteinExistence type="predicted"/>
<feature type="domain" description="RRM" evidence="4">
    <location>
        <begin position="115"/>
        <end position="193"/>
    </location>
</feature>
<comment type="caution">
    <text evidence="5">The sequence shown here is derived from an EMBL/GenBank/DDBJ whole genome shotgun (WGS) entry which is preliminary data.</text>
</comment>
<dbReference type="Pfam" id="PF00076">
    <property type="entry name" value="RRM_1"/>
    <property type="match status" value="2"/>
</dbReference>
<accession>A0AAD6QBN0</accession>
<keyword evidence="5" id="KW-0687">Ribonucleoprotein</keyword>
<dbReference type="Gene3D" id="3.30.70.330">
    <property type="match status" value="2"/>
</dbReference>
<dbReference type="PROSITE" id="PS50102">
    <property type="entry name" value="RRM"/>
    <property type="match status" value="2"/>
</dbReference>
<protein>
    <submittedName>
        <fullName evidence="5">Heterogeneous nuclear ribonucleoprotein Q-like isoform X2</fullName>
    </submittedName>
</protein>
<evidence type="ECO:0000313" key="5">
    <source>
        <dbReference type="EMBL" id="KAJ6986152.1"/>
    </source>
</evidence>
<dbReference type="InterPro" id="IPR000504">
    <property type="entry name" value="RRM_dom"/>
</dbReference>
<sequence>MCVDISLTQGKKIKCSTSQAKHRLFLSNIPRSWGEDGLRKIVAEVGPGVTNVQLVKEKSSSNNRGYAFIEYYNNACAEYSRQKMMDPKFKLGDNAPAVSWADPKNADSSASSQVKALYVKNLPKTVTQDQLKKLFERHGKITKVVLPPAKSGQEKNRIGFVHFAERSSAMKALKDTEKYELDGQLVECALAKPQSEQKAAGGSNLQNTGLLPGYPPGVGYGMMGNAYGALGAGYVTAGFAQPLIYGSGPSPAGMAMMPMLLPDGQFGYVLQQPGVQLHSPTSYQRNDSRSGSGRGNKMGGSSSRVIDEESASHHCPTLCVFFPLFYYRSVMELILASLYACIYIDYFITFVLCDGGSFTGPFSPMRNKYKAILSPKVFLGVSFPKEALFHS</sequence>
<evidence type="ECO:0000256" key="3">
    <source>
        <dbReference type="SAM" id="MobiDB-lite"/>
    </source>
</evidence>
<feature type="region of interest" description="Disordered" evidence="3">
    <location>
        <begin position="278"/>
        <end position="303"/>
    </location>
</feature>
<feature type="domain" description="RRM" evidence="4">
    <location>
        <begin position="22"/>
        <end position="103"/>
    </location>
</feature>
<dbReference type="FunFam" id="3.30.70.330:FF:000518">
    <property type="entry name" value="RNA-binding (RRM/RBD/RNP motifs) family protein"/>
    <property type="match status" value="1"/>
</dbReference>
<keyword evidence="1 2" id="KW-0694">RNA-binding</keyword>
<reference evidence="5" key="1">
    <citation type="journal article" date="2023" name="Mol. Ecol. Resour.">
        <title>Chromosome-level genome assembly of a triploid poplar Populus alba 'Berolinensis'.</title>
        <authorList>
            <person name="Chen S."/>
            <person name="Yu Y."/>
            <person name="Wang X."/>
            <person name="Wang S."/>
            <person name="Zhang T."/>
            <person name="Zhou Y."/>
            <person name="He R."/>
            <person name="Meng N."/>
            <person name="Wang Y."/>
            <person name="Liu W."/>
            <person name="Liu Z."/>
            <person name="Liu J."/>
            <person name="Guo Q."/>
            <person name="Huang H."/>
            <person name="Sederoff R.R."/>
            <person name="Wang G."/>
            <person name="Qu G."/>
            <person name="Chen S."/>
        </authorList>
    </citation>
    <scope>NUCLEOTIDE SEQUENCE</scope>
    <source>
        <strain evidence="5">SC-2020</strain>
    </source>
</reference>
<keyword evidence="6" id="KW-1185">Reference proteome</keyword>
<evidence type="ECO:0000256" key="2">
    <source>
        <dbReference type="PROSITE-ProRule" id="PRU00176"/>
    </source>
</evidence>
<evidence type="ECO:0000313" key="6">
    <source>
        <dbReference type="Proteomes" id="UP001164929"/>
    </source>
</evidence>
<evidence type="ECO:0000256" key="1">
    <source>
        <dbReference type="ARBA" id="ARBA00022884"/>
    </source>
</evidence>
<dbReference type="AlphaFoldDB" id="A0AAD6QBN0"/>
<dbReference type="InterPro" id="IPR012677">
    <property type="entry name" value="Nucleotide-bd_a/b_plait_sf"/>
</dbReference>
<dbReference type="EMBL" id="JAQIZT010000009">
    <property type="protein sequence ID" value="KAJ6986152.1"/>
    <property type="molecule type" value="Genomic_DNA"/>
</dbReference>
<evidence type="ECO:0000259" key="4">
    <source>
        <dbReference type="PROSITE" id="PS50102"/>
    </source>
</evidence>
<dbReference type="PANTHER" id="PTHR21245">
    <property type="entry name" value="HETEROGENEOUS NUCLEAR RIBONUCLEOPROTEIN"/>
    <property type="match status" value="1"/>
</dbReference>
<gene>
    <name evidence="5" type="ORF">NC653_023914</name>
</gene>
<name>A0AAD6QBN0_9ROSI</name>
<feature type="compositionally biased region" description="Polar residues" evidence="3">
    <location>
        <begin position="278"/>
        <end position="291"/>
    </location>
</feature>
<dbReference type="GO" id="GO:0003723">
    <property type="term" value="F:RNA binding"/>
    <property type="evidence" value="ECO:0007669"/>
    <property type="project" value="UniProtKB-UniRule"/>
</dbReference>
<dbReference type="GO" id="GO:1990904">
    <property type="term" value="C:ribonucleoprotein complex"/>
    <property type="evidence" value="ECO:0007669"/>
    <property type="project" value="UniProtKB-KW"/>
</dbReference>
<dbReference type="Proteomes" id="UP001164929">
    <property type="component" value="Chromosome 9"/>
</dbReference>
<dbReference type="InterPro" id="IPR035979">
    <property type="entry name" value="RBD_domain_sf"/>
</dbReference>
<dbReference type="SUPFAM" id="SSF54928">
    <property type="entry name" value="RNA-binding domain, RBD"/>
    <property type="match status" value="2"/>
</dbReference>
<dbReference type="SMART" id="SM00360">
    <property type="entry name" value="RRM"/>
    <property type="match status" value="2"/>
</dbReference>
<organism evidence="5 6">
    <name type="scientific">Populus alba x Populus x berolinensis</name>
    <dbReference type="NCBI Taxonomy" id="444605"/>
    <lineage>
        <taxon>Eukaryota</taxon>
        <taxon>Viridiplantae</taxon>
        <taxon>Streptophyta</taxon>
        <taxon>Embryophyta</taxon>
        <taxon>Tracheophyta</taxon>
        <taxon>Spermatophyta</taxon>
        <taxon>Magnoliopsida</taxon>
        <taxon>eudicotyledons</taxon>
        <taxon>Gunneridae</taxon>
        <taxon>Pentapetalae</taxon>
        <taxon>rosids</taxon>
        <taxon>fabids</taxon>
        <taxon>Malpighiales</taxon>
        <taxon>Salicaceae</taxon>
        <taxon>Saliceae</taxon>
        <taxon>Populus</taxon>
    </lineage>
</organism>